<dbReference type="VEuPathDB" id="FungiDB:HZS61_013544"/>
<dbReference type="InterPro" id="IPR006600">
    <property type="entry name" value="HTH_CenpB_DNA-bd_dom"/>
</dbReference>
<dbReference type="OrthoDB" id="194358at2759"/>
<dbReference type="Pfam" id="PF03221">
    <property type="entry name" value="HTH_Tnp_Tc5"/>
    <property type="match status" value="1"/>
</dbReference>
<sequence length="298" mass="34019">MSMFMSLPHSAAAPPHRRYSSTSSASANPDEDWTKISDTAERRRIQNRIAQRNYRKKLKRRLEDLERRASSADPAGPDKQTQETTKPKRSFKSQTATSAKPVISQSQFIPPGDPTDNLFFTGSHDDQPCSHSFSQLTYLTNPAPNNKFITPYDSPKTYPAIATTDAHPNYLNTSVTPIIPSPITLFSNTTEQESYTSDSELTPFTTYGYMSPMDFNSPSPYDRSNPTTYCNEEQIIVQYIIDLDSRGFPPRHRGVEEMANRLLADRDASPVGKRWAINFVKRQPDLKTRFQRRYDYQR</sequence>
<evidence type="ECO:0000259" key="3">
    <source>
        <dbReference type="PROSITE" id="PS51253"/>
    </source>
</evidence>
<dbReference type="PANTHER" id="PTHR39607">
    <property type="entry name" value="XANTHOCILLIN BIOSYNTHESIS CLUSTER TRANSCRIPTION FACTOR XANC-RELATED"/>
    <property type="match status" value="1"/>
</dbReference>
<gene>
    <name evidence="4" type="ORF">FRV6_02675</name>
</gene>
<feature type="region of interest" description="Disordered" evidence="2">
    <location>
        <begin position="1"/>
        <end position="113"/>
    </location>
</feature>
<protein>
    <recommendedName>
        <fullName evidence="3">HTH CENPB-type domain-containing protein</fullName>
    </recommendedName>
</protein>
<dbReference type="GO" id="GO:0003700">
    <property type="term" value="F:DNA-binding transcription factor activity"/>
    <property type="evidence" value="ECO:0007669"/>
    <property type="project" value="InterPro"/>
</dbReference>
<evidence type="ECO:0000313" key="5">
    <source>
        <dbReference type="Proteomes" id="UP000219369"/>
    </source>
</evidence>
<dbReference type="PROSITE" id="PS51253">
    <property type="entry name" value="HTH_CENPB"/>
    <property type="match status" value="1"/>
</dbReference>
<feature type="domain" description="HTH CENPB-type" evidence="3">
    <location>
        <begin position="220"/>
        <end position="289"/>
    </location>
</feature>
<dbReference type="VEuPathDB" id="FungiDB:FOZG_04510"/>
<dbReference type="InterPro" id="IPR052635">
    <property type="entry name" value="Sec_Metab_Biosynth_Reg"/>
</dbReference>
<dbReference type="VEuPathDB" id="FungiDB:FOMG_16207"/>
<evidence type="ECO:0000313" key="4">
    <source>
        <dbReference type="EMBL" id="SCO78462.1"/>
    </source>
</evidence>
<dbReference type="VEuPathDB" id="FungiDB:FOC1_g10000063"/>
<dbReference type="InterPro" id="IPR004827">
    <property type="entry name" value="bZIP"/>
</dbReference>
<evidence type="ECO:0000256" key="1">
    <source>
        <dbReference type="ARBA" id="ARBA00023125"/>
    </source>
</evidence>
<dbReference type="VEuPathDB" id="FungiDB:FOC1_g10000780"/>
<keyword evidence="1" id="KW-0238">DNA-binding</keyword>
<proteinExistence type="predicted"/>
<feature type="compositionally biased region" description="Basic and acidic residues" evidence="2">
    <location>
        <begin position="61"/>
        <end position="70"/>
    </location>
</feature>
<dbReference type="InterPro" id="IPR046347">
    <property type="entry name" value="bZIP_sf"/>
</dbReference>
<dbReference type="Gene3D" id="1.20.5.170">
    <property type="match status" value="1"/>
</dbReference>
<accession>A0A2H3SPS2</accession>
<dbReference type="CDD" id="cd14688">
    <property type="entry name" value="bZIP_YAP"/>
    <property type="match status" value="1"/>
</dbReference>
<dbReference type="GO" id="GO:0003677">
    <property type="term" value="F:DNA binding"/>
    <property type="evidence" value="ECO:0007669"/>
    <property type="project" value="UniProtKB-KW"/>
</dbReference>
<feature type="compositionally biased region" description="Basic and acidic residues" evidence="2">
    <location>
        <begin position="32"/>
        <end position="44"/>
    </location>
</feature>
<dbReference type="VEuPathDB" id="FungiDB:FOXG_02636"/>
<dbReference type="SUPFAM" id="SSF57959">
    <property type="entry name" value="Leucine zipper domain"/>
    <property type="match status" value="1"/>
</dbReference>
<dbReference type="VEuPathDB" id="FungiDB:FOIG_15964"/>
<dbReference type="PROSITE" id="PS00036">
    <property type="entry name" value="BZIP_BASIC"/>
    <property type="match status" value="1"/>
</dbReference>
<reference evidence="5" key="1">
    <citation type="submission" date="2016-09" db="EMBL/GenBank/DDBJ databases">
        <authorList>
            <person name="Guldener U."/>
        </authorList>
    </citation>
    <scope>NUCLEOTIDE SEQUENCE [LARGE SCALE GENOMIC DNA]</scope>
    <source>
        <strain evidence="5">V64-1</strain>
    </source>
</reference>
<name>A0A2H3SPS2_FUSOX</name>
<organism evidence="4 5">
    <name type="scientific">Fusarium oxysporum</name>
    <name type="common">Fusarium vascular wilt</name>
    <dbReference type="NCBI Taxonomy" id="5507"/>
    <lineage>
        <taxon>Eukaryota</taxon>
        <taxon>Fungi</taxon>
        <taxon>Dikarya</taxon>
        <taxon>Ascomycota</taxon>
        <taxon>Pezizomycotina</taxon>
        <taxon>Sordariomycetes</taxon>
        <taxon>Hypocreomycetidae</taxon>
        <taxon>Hypocreales</taxon>
        <taxon>Nectriaceae</taxon>
        <taxon>Fusarium</taxon>
        <taxon>Fusarium oxysporum species complex</taxon>
    </lineage>
</organism>
<dbReference type="Proteomes" id="UP000219369">
    <property type="component" value="Unassembled WGS sequence"/>
</dbReference>
<evidence type="ECO:0000256" key="2">
    <source>
        <dbReference type="SAM" id="MobiDB-lite"/>
    </source>
</evidence>
<dbReference type="AlphaFoldDB" id="A0A2H3SPS2"/>
<dbReference type="EMBL" id="FMJY01000002">
    <property type="protein sequence ID" value="SCO78462.1"/>
    <property type="molecule type" value="Genomic_DNA"/>
</dbReference>
<feature type="compositionally biased region" description="Polar residues" evidence="2">
    <location>
        <begin position="92"/>
        <end position="108"/>
    </location>
</feature>
<dbReference type="PANTHER" id="PTHR39607:SF2">
    <property type="entry name" value="BZIP DOMAIN-CONTAINING PROTEIN"/>
    <property type="match status" value="1"/>
</dbReference>
<dbReference type="VEuPathDB" id="FungiDB:FOC4_g10000272"/>